<evidence type="ECO:0000313" key="2">
    <source>
        <dbReference type="Proteomes" id="UP001066276"/>
    </source>
</evidence>
<comment type="caution">
    <text evidence="1">The sequence shown here is derived from an EMBL/GenBank/DDBJ whole genome shotgun (WGS) entry which is preliminary data.</text>
</comment>
<keyword evidence="2" id="KW-1185">Reference proteome</keyword>
<dbReference type="AlphaFoldDB" id="A0AAV7VAE0"/>
<organism evidence="1 2">
    <name type="scientific">Pleurodeles waltl</name>
    <name type="common">Iberian ribbed newt</name>
    <dbReference type="NCBI Taxonomy" id="8319"/>
    <lineage>
        <taxon>Eukaryota</taxon>
        <taxon>Metazoa</taxon>
        <taxon>Chordata</taxon>
        <taxon>Craniata</taxon>
        <taxon>Vertebrata</taxon>
        <taxon>Euteleostomi</taxon>
        <taxon>Amphibia</taxon>
        <taxon>Batrachia</taxon>
        <taxon>Caudata</taxon>
        <taxon>Salamandroidea</taxon>
        <taxon>Salamandridae</taxon>
        <taxon>Pleurodelinae</taxon>
        <taxon>Pleurodeles</taxon>
    </lineage>
</organism>
<accession>A0AAV7VAE0</accession>
<proteinExistence type="predicted"/>
<dbReference type="Proteomes" id="UP001066276">
    <property type="component" value="Chromosome 2_1"/>
</dbReference>
<sequence length="116" mass="13676">MDGLRKQWTETDARLRKFDYRHYAARMDAEENRSSRLLSWLVKGEQQHTTINAIRLETGNIVNTQLQIIRPLDNTMPLCISDQMREFFQTSPVTHLTESQLFNLEKPIELDENQQA</sequence>
<dbReference type="EMBL" id="JANPWB010000003">
    <property type="protein sequence ID" value="KAJ1197826.1"/>
    <property type="molecule type" value="Genomic_DNA"/>
</dbReference>
<reference evidence="1" key="1">
    <citation type="journal article" date="2022" name="bioRxiv">
        <title>Sequencing and chromosome-scale assembly of the giantPleurodeles waltlgenome.</title>
        <authorList>
            <person name="Brown T."/>
            <person name="Elewa A."/>
            <person name="Iarovenko S."/>
            <person name="Subramanian E."/>
            <person name="Araus A.J."/>
            <person name="Petzold A."/>
            <person name="Susuki M."/>
            <person name="Suzuki K.-i.T."/>
            <person name="Hayashi T."/>
            <person name="Toyoda A."/>
            <person name="Oliveira C."/>
            <person name="Osipova E."/>
            <person name="Leigh N.D."/>
            <person name="Simon A."/>
            <person name="Yun M.H."/>
        </authorList>
    </citation>
    <scope>NUCLEOTIDE SEQUENCE</scope>
    <source>
        <strain evidence="1">20211129_DDA</strain>
        <tissue evidence="1">Liver</tissue>
    </source>
</reference>
<name>A0AAV7VAE0_PLEWA</name>
<protein>
    <submittedName>
        <fullName evidence="1">Uncharacterized protein</fullName>
    </submittedName>
</protein>
<evidence type="ECO:0000313" key="1">
    <source>
        <dbReference type="EMBL" id="KAJ1197826.1"/>
    </source>
</evidence>
<gene>
    <name evidence="1" type="ORF">NDU88_001672</name>
</gene>